<keyword evidence="2" id="KW-1185">Reference proteome</keyword>
<reference evidence="1 2" key="1">
    <citation type="journal article" date="2019" name="G3 (Bethesda)">
        <title>Sequencing of a Wild Apple (Malus baccata) Genome Unravels the Differences Between Cultivated and Wild Apple Species Regarding Disease Resistance and Cold Tolerance.</title>
        <authorList>
            <person name="Chen X."/>
        </authorList>
    </citation>
    <scope>NUCLEOTIDE SEQUENCE [LARGE SCALE GENOMIC DNA]</scope>
    <source>
        <strain evidence="2">cv. Shandingzi</strain>
        <tissue evidence="1">Leaves</tissue>
    </source>
</reference>
<dbReference type="PANTHER" id="PTHR31170:SF21">
    <property type="match status" value="1"/>
</dbReference>
<dbReference type="Pfam" id="PF03140">
    <property type="entry name" value="DUF247"/>
    <property type="match status" value="1"/>
</dbReference>
<evidence type="ECO:0000313" key="1">
    <source>
        <dbReference type="EMBL" id="TQD82438.1"/>
    </source>
</evidence>
<name>A0A540L7I3_MALBA</name>
<accession>A0A540L7I3</accession>
<evidence type="ECO:0000313" key="2">
    <source>
        <dbReference type="Proteomes" id="UP000315295"/>
    </source>
</evidence>
<dbReference type="EMBL" id="VIEB01000721">
    <property type="protein sequence ID" value="TQD82438.1"/>
    <property type="molecule type" value="Genomic_DNA"/>
</dbReference>
<dbReference type="Proteomes" id="UP000315295">
    <property type="component" value="Unassembled WGS sequence"/>
</dbReference>
<gene>
    <name evidence="1" type="ORF">C1H46_031999</name>
</gene>
<proteinExistence type="predicted"/>
<dbReference type="InterPro" id="IPR004158">
    <property type="entry name" value="DUF247_pln"/>
</dbReference>
<dbReference type="AlphaFoldDB" id="A0A540L7I3"/>
<dbReference type="PANTHER" id="PTHR31170">
    <property type="entry name" value="BNAC04G53230D PROTEIN"/>
    <property type="match status" value="1"/>
</dbReference>
<sequence length="170" mass="19586">MANTGRNHTAVTVTTTEYNRTTTLKQRIEETKWLLHPLARKSSCCIFKVPHCLAKTNKGKYRPHIISIGPYHYGDKHVVMMQQHKWRFLDNLLGRTQLIGLDDYRQVVAEVEDDIRECYAETINLCSRHLVEMMVPDGLFIIEIFCKVKLVSRSCSIGESSSFLRSSKVV</sequence>
<dbReference type="STRING" id="106549.A0A540L7I3"/>
<organism evidence="1 2">
    <name type="scientific">Malus baccata</name>
    <name type="common">Siberian crab apple</name>
    <name type="synonym">Pyrus baccata</name>
    <dbReference type="NCBI Taxonomy" id="106549"/>
    <lineage>
        <taxon>Eukaryota</taxon>
        <taxon>Viridiplantae</taxon>
        <taxon>Streptophyta</taxon>
        <taxon>Embryophyta</taxon>
        <taxon>Tracheophyta</taxon>
        <taxon>Spermatophyta</taxon>
        <taxon>Magnoliopsida</taxon>
        <taxon>eudicotyledons</taxon>
        <taxon>Gunneridae</taxon>
        <taxon>Pentapetalae</taxon>
        <taxon>rosids</taxon>
        <taxon>fabids</taxon>
        <taxon>Rosales</taxon>
        <taxon>Rosaceae</taxon>
        <taxon>Amygdaloideae</taxon>
        <taxon>Maleae</taxon>
        <taxon>Malus</taxon>
    </lineage>
</organism>
<protein>
    <submittedName>
        <fullName evidence="1">Uncharacterized protein</fullName>
    </submittedName>
</protein>
<comment type="caution">
    <text evidence="1">The sequence shown here is derived from an EMBL/GenBank/DDBJ whole genome shotgun (WGS) entry which is preliminary data.</text>
</comment>